<sequence length="717" mass="79616">MLFAVAQKVVVVALDEHDATTVAASALTVSNWIEPTDSTSKGDDPTRFKPRSRFPIESNLKRQLEGQVVFKDCVFRAKVRGKYQQFQVQELDIEESLKEQAKDTDISLEQRLAVVNEHSVVALRLPPVLPISSGRNGVTWKDVPGMSQLADEICRQVVDSFGHSVAYKRLGIPNKKAVIVTGVAGSGKKQLIHSCCRSLGLRVFQLSLAKTLANRDIMESDQASGLSHIRTVFDMALKSTPSAIVIPDLDVLAKDRGLDSSSQSSAISILCKEIECSRAFEQVFVFGLSRNRSKLPEKLAKQDIFQHEFHIPVPIKTQRQEILRHYISRYSPSSSVGSEEYPDPIRAAELTSGYVAKDLRNMCRSALLKSLRELHRQQKDNQINVDNGSGPTSSTVSSTRSPGFTISWNNLQYAIENSKPSQQVEFESRFLRTNWNEIGGYGEIKRRVQNAVRWPVSHPETFERMGVRPPMGLLLYGPSGCGKTMMVQALASESSMNFIPVKGPEIFSKYLGETEAKLRRLFMVARQIAPCILFFDEMDSIGAKRGWNGQGGDGSSSSGVSERVLSTLLNEMDGVEERSGVFVIGCTNQPGMVDDALLRPGRLDQLVYIGYPTTQDRLEIIETIGKRVPIPSEKDICMNLAHKTVGFSPADLAALFREAAILALRRDIHSTIVQIEDIEQVLHSMESNIKDRTAVDLGTGETIVCVPEIFKIFQNDR</sequence>
<comment type="caution">
    <text evidence="3">The sequence shown here is derived from an EMBL/GenBank/DDBJ whole genome shotgun (WGS) entry which is preliminary data.</text>
</comment>
<feature type="domain" description="AAA+ ATPase" evidence="2">
    <location>
        <begin position="469"/>
        <end position="613"/>
    </location>
</feature>
<dbReference type="AlphaFoldDB" id="A0A9P6KEQ0"/>
<dbReference type="FunFam" id="3.40.50.300:FF:000661">
    <property type="entry name" value="calmodulin-interacting protein 111 isoform X1"/>
    <property type="match status" value="1"/>
</dbReference>
<organism evidence="3 4">
    <name type="scientific">Lunasporangiospora selenospora</name>
    <dbReference type="NCBI Taxonomy" id="979761"/>
    <lineage>
        <taxon>Eukaryota</taxon>
        <taxon>Fungi</taxon>
        <taxon>Fungi incertae sedis</taxon>
        <taxon>Mucoromycota</taxon>
        <taxon>Mortierellomycotina</taxon>
        <taxon>Mortierellomycetes</taxon>
        <taxon>Mortierellales</taxon>
        <taxon>Mortierellaceae</taxon>
        <taxon>Lunasporangiospora</taxon>
    </lineage>
</organism>
<dbReference type="InterPro" id="IPR027417">
    <property type="entry name" value="P-loop_NTPase"/>
</dbReference>
<dbReference type="PROSITE" id="PS00674">
    <property type="entry name" value="AAA"/>
    <property type="match status" value="1"/>
</dbReference>
<dbReference type="InterPro" id="IPR050168">
    <property type="entry name" value="AAA_ATPase_domain"/>
</dbReference>
<dbReference type="GO" id="GO:0005524">
    <property type="term" value="F:ATP binding"/>
    <property type="evidence" value="ECO:0007669"/>
    <property type="project" value="InterPro"/>
</dbReference>
<dbReference type="InterPro" id="IPR003593">
    <property type="entry name" value="AAA+_ATPase"/>
</dbReference>
<dbReference type="PANTHER" id="PTHR23077:SF117">
    <property type="entry name" value="AAA+ ATPASE DOMAIN-CONTAINING PROTEIN"/>
    <property type="match status" value="1"/>
</dbReference>
<dbReference type="PANTHER" id="PTHR23077">
    <property type="entry name" value="AAA-FAMILY ATPASE"/>
    <property type="match status" value="1"/>
</dbReference>
<dbReference type="SUPFAM" id="SSF52540">
    <property type="entry name" value="P-loop containing nucleoside triphosphate hydrolases"/>
    <property type="match status" value="2"/>
</dbReference>
<gene>
    <name evidence="3" type="ORF">BGW38_010743</name>
</gene>
<dbReference type="InterPro" id="IPR003959">
    <property type="entry name" value="ATPase_AAA_core"/>
</dbReference>
<dbReference type="GO" id="GO:0016887">
    <property type="term" value="F:ATP hydrolysis activity"/>
    <property type="evidence" value="ECO:0007669"/>
    <property type="project" value="InterPro"/>
</dbReference>
<feature type="domain" description="AAA+ ATPase" evidence="2">
    <location>
        <begin position="174"/>
        <end position="319"/>
    </location>
</feature>
<dbReference type="InterPro" id="IPR041569">
    <property type="entry name" value="AAA_lid_3"/>
</dbReference>
<evidence type="ECO:0000313" key="3">
    <source>
        <dbReference type="EMBL" id="KAF9582804.1"/>
    </source>
</evidence>
<evidence type="ECO:0000313" key="4">
    <source>
        <dbReference type="Proteomes" id="UP000780801"/>
    </source>
</evidence>
<name>A0A9P6KEQ0_9FUNG</name>
<dbReference type="EMBL" id="JAABOA010000920">
    <property type="protein sequence ID" value="KAF9582804.1"/>
    <property type="molecule type" value="Genomic_DNA"/>
</dbReference>
<feature type="compositionally biased region" description="Low complexity" evidence="1">
    <location>
        <begin position="388"/>
        <end position="401"/>
    </location>
</feature>
<protein>
    <recommendedName>
        <fullName evidence="2">AAA+ ATPase domain-containing protein</fullName>
    </recommendedName>
</protein>
<dbReference type="OrthoDB" id="5421at2759"/>
<feature type="region of interest" description="Disordered" evidence="1">
    <location>
        <begin position="379"/>
        <end position="401"/>
    </location>
</feature>
<proteinExistence type="predicted"/>
<dbReference type="InterPro" id="IPR003960">
    <property type="entry name" value="ATPase_AAA_CS"/>
</dbReference>
<dbReference type="Gene3D" id="1.10.8.60">
    <property type="match status" value="2"/>
</dbReference>
<dbReference type="Pfam" id="PF17862">
    <property type="entry name" value="AAA_lid_3"/>
    <property type="match status" value="1"/>
</dbReference>
<dbReference type="SMART" id="SM00382">
    <property type="entry name" value="AAA"/>
    <property type="match status" value="2"/>
</dbReference>
<reference evidence="3" key="1">
    <citation type="journal article" date="2020" name="Fungal Divers.">
        <title>Resolving the Mortierellaceae phylogeny through synthesis of multi-gene phylogenetics and phylogenomics.</title>
        <authorList>
            <person name="Vandepol N."/>
            <person name="Liber J."/>
            <person name="Desiro A."/>
            <person name="Na H."/>
            <person name="Kennedy M."/>
            <person name="Barry K."/>
            <person name="Grigoriev I.V."/>
            <person name="Miller A.N."/>
            <person name="O'Donnell K."/>
            <person name="Stajich J.E."/>
            <person name="Bonito G."/>
        </authorList>
    </citation>
    <scope>NUCLEOTIDE SEQUENCE</scope>
    <source>
        <strain evidence="3">KOD1015</strain>
    </source>
</reference>
<accession>A0A9P6KEQ0</accession>
<dbReference type="Proteomes" id="UP000780801">
    <property type="component" value="Unassembled WGS sequence"/>
</dbReference>
<dbReference type="Pfam" id="PF00004">
    <property type="entry name" value="AAA"/>
    <property type="match status" value="2"/>
</dbReference>
<keyword evidence="4" id="KW-1185">Reference proteome</keyword>
<dbReference type="Gene3D" id="3.40.50.300">
    <property type="entry name" value="P-loop containing nucleotide triphosphate hydrolases"/>
    <property type="match status" value="2"/>
</dbReference>
<evidence type="ECO:0000256" key="1">
    <source>
        <dbReference type="SAM" id="MobiDB-lite"/>
    </source>
</evidence>
<evidence type="ECO:0000259" key="2">
    <source>
        <dbReference type="SMART" id="SM00382"/>
    </source>
</evidence>